<accession>A0A4Z2GC93</accession>
<dbReference type="InterPro" id="IPR032675">
    <property type="entry name" value="LRR_dom_sf"/>
</dbReference>
<proteinExistence type="predicted"/>
<sequence length="223" mass="23785">MSCASSRMLSSSPCRPEEALPCGPVGLPLRPAAARGSSSSTQEPDEETTSRESVMAPGGRRGADREEASCMRRTAERRGNISLRAVDLTFNGFGGEGAVALGRALKENAALEELDVSNNRIPPEGALHLATGLKRNNTIKSLKARDCCPEAVPSGSVFIDVNSLQKAVGRNPIQTAGCYGILQALQENPQSAMEQLDFPDVTVNQDFDDLYSAVKEMFPALTM</sequence>
<dbReference type="Gene3D" id="3.80.10.10">
    <property type="entry name" value="Ribonuclease Inhibitor"/>
    <property type="match status" value="1"/>
</dbReference>
<dbReference type="EMBL" id="SRLO01000591">
    <property type="protein sequence ID" value="TNN51178.1"/>
    <property type="molecule type" value="Genomic_DNA"/>
</dbReference>
<dbReference type="Proteomes" id="UP000314294">
    <property type="component" value="Unassembled WGS sequence"/>
</dbReference>
<evidence type="ECO:0000313" key="2">
    <source>
        <dbReference type="EMBL" id="TNN51178.1"/>
    </source>
</evidence>
<evidence type="ECO:0000256" key="1">
    <source>
        <dbReference type="SAM" id="MobiDB-lite"/>
    </source>
</evidence>
<feature type="region of interest" description="Disordered" evidence="1">
    <location>
        <begin position="1"/>
        <end position="73"/>
    </location>
</feature>
<dbReference type="PANTHER" id="PTHR24114:SF37">
    <property type="entry name" value="LEUCINE-RICH REPEAT-CONTAINING PROTEIN 74B"/>
    <property type="match status" value="1"/>
</dbReference>
<gene>
    <name evidence="2" type="primary">LRRC74B</name>
    <name evidence="2" type="ORF">EYF80_038596</name>
</gene>
<name>A0A4Z2GC93_9TELE</name>
<dbReference type="SUPFAM" id="SSF52047">
    <property type="entry name" value="RNI-like"/>
    <property type="match status" value="1"/>
</dbReference>
<dbReference type="InterPro" id="IPR052394">
    <property type="entry name" value="LRR-containing"/>
</dbReference>
<comment type="caution">
    <text evidence="2">The sequence shown here is derived from an EMBL/GenBank/DDBJ whole genome shotgun (WGS) entry which is preliminary data.</text>
</comment>
<dbReference type="InterPro" id="IPR001611">
    <property type="entry name" value="Leu-rich_rpt"/>
</dbReference>
<dbReference type="AlphaFoldDB" id="A0A4Z2GC93"/>
<reference evidence="2 3" key="1">
    <citation type="submission" date="2019-03" db="EMBL/GenBank/DDBJ databases">
        <title>First draft genome of Liparis tanakae, snailfish: a comprehensive survey of snailfish specific genes.</title>
        <authorList>
            <person name="Kim W."/>
            <person name="Song I."/>
            <person name="Jeong J.-H."/>
            <person name="Kim D."/>
            <person name="Kim S."/>
            <person name="Ryu S."/>
            <person name="Song J.Y."/>
            <person name="Lee S.K."/>
        </authorList>
    </citation>
    <scope>NUCLEOTIDE SEQUENCE [LARGE SCALE GENOMIC DNA]</scope>
    <source>
        <tissue evidence="2">Muscle</tissue>
    </source>
</reference>
<organism evidence="2 3">
    <name type="scientific">Liparis tanakae</name>
    <name type="common">Tanaka's snailfish</name>
    <dbReference type="NCBI Taxonomy" id="230148"/>
    <lineage>
        <taxon>Eukaryota</taxon>
        <taxon>Metazoa</taxon>
        <taxon>Chordata</taxon>
        <taxon>Craniata</taxon>
        <taxon>Vertebrata</taxon>
        <taxon>Euteleostomi</taxon>
        <taxon>Actinopterygii</taxon>
        <taxon>Neopterygii</taxon>
        <taxon>Teleostei</taxon>
        <taxon>Neoteleostei</taxon>
        <taxon>Acanthomorphata</taxon>
        <taxon>Eupercaria</taxon>
        <taxon>Perciformes</taxon>
        <taxon>Cottioidei</taxon>
        <taxon>Cottales</taxon>
        <taxon>Liparidae</taxon>
        <taxon>Liparis</taxon>
    </lineage>
</organism>
<dbReference type="PANTHER" id="PTHR24114">
    <property type="entry name" value="LEUCINE RICH REPEAT FAMILY PROTEIN"/>
    <property type="match status" value="1"/>
</dbReference>
<dbReference type="OrthoDB" id="76105at2759"/>
<evidence type="ECO:0000313" key="3">
    <source>
        <dbReference type="Proteomes" id="UP000314294"/>
    </source>
</evidence>
<feature type="compositionally biased region" description="Basic and acidic residues" evidence="1">
    <location>
        <begin position="61"/>
        <end position="73"/>
    </location>
</feature>
<protein>
    <submittedName>
        <fullName evidence="2">Leucine-rich repeat-containing protein 74B</fullName>
    </submittedName>
</protein>
<feature type="compositionally biased region" description="Low complexity" evidence="1">
    <location>
        <begin position="1"/>
        <end position="14"/>
    </location>
</feature>
<dbReference type="Pfam" id="PF13516">
    <property type="entry name" value="LRR_6"/>
    <property type="match status" value="2"/>
</dbReference>
<keyword evidence="3" id="KW-1185">Reference proteome</keyword>
<dbReference type="SMART" id="SM00368">
    <property type="entry name" value="LRR_RI"/>
    <property type="match status" value="2"/>
</dbReference>